<gene>
    <name evidence="7" type="ORF">APZ16_06190</name>
</gene>
<evidence type="ECO:0000256" key="4">
    <source>
        <dbReference type="ARBA" id="ARBA00023157"/>
    </source>
</evidence>
<dbReference type="InterPro" id="IPR036188">
    <property type="entry name" value="FAD/NAD-bd_sf"/>
</dbReference>
<dbReference type="SUPFAM" id="SSF51905">
    <property type="entry name" value="FAD/NAD(P)-binding domain"/>
    <property type="match status" value="1"/>
</dbReference>
<comment type="caution">
    <text evidence="7">The sequence shown here is derived from an EMBL/GenBank/DDBJ whole genome shotgun (WGS) entry which is preliminary data.</text>
</comment>
<accession>A0A147JXJ2</accession>
<dbReference type="NCBIfam" id="TIGR01292">
    <property type="entry name" value="TRX_reduct"/>
    <property type="match status" value="1"/>
</dbReference>
<evidence type="ECO:0000313" key="7">
    <source>
        <dbReference type="EMBL" id="KUO41227.1"/>
    </source>
</evidence>
<feature type="domain" description="FAD/NAD(P)-binding" evidence="6">
    <location>
        <begin position="13"/>
        <end position="299"/>
    </location>
</feature>
<dbReference type="PRINTS" id="PR00469">
    <property type="entry name" value="PNDRDTASEII"/>
</dbReference>
<protein>
    <recommendedName>
        <fullName evidence="6">FAD/NAD(P)-binding domain-containing protein</fullName>
    </recommendedName>
</protein>
<name>A0A147JXJ2_HADYE</name>
<evidence type="ECO:0000256" key="5">
    <source>
        <dbReference type="ARBA" id="ARBA00023284"/>
    </source>
</evidence>
<keyword evidence="1" id="KW-0285">Flavoprotein</keyword>
<keyword evidence="4" id="KW-1015">Disulfide bond</keyword>
<dbReference type="EMBL" id="LQMQ01000026">
    <property type="protein sequence ID" value="KUO41227.1"/>
    <property type="molecule type" value="Genomic_DNA"/>
</dbReference>
<dbReference type="STRING" id="1776334.APZ16_06190"/>
<keyword evidence="5" id="KW-0676">Redox-active center</keyword>
<keyword evidence="2" id="KW-0274">FAD</keyword>
<dbReference type="PROSITE" id="PS00573">
    <property type="entry name" value="PYRIDINE_REDOX_2"/>
    <property type="match status" value="1"/>
</dbReference>
<dbReference type="InterPro" id="IPR050097">
    <property type="entry name" value="Ferredoxin-NADP_redctase_2"/>
</dbReference>
<reference evidence="7 8" key="1">
    <citation type="journal article" date="2016" name="Nat. Microbiol.">
        <title>Genomic inference of the metabolism of cosmopolitan subsurface Archaea, Hadesarchaea.</title>
        <authorList>
            <person name="Baker B.J."/>
            <person name="Saw J.H."/>
            <person name="Lind A.E."/>
            <person name="Lazar C.S."/>
            <person name="Hinrichs K.-U."/>
            <person name="Teske A.P."/>
            <person name="Ettema T.J."/>
        </authorList>
    </citation>
    <scope>NUCLEOTIDE SEQUENCE [LARGE SCALE GENOMIC DNA]</scope>
</reference>
<dbReference type="Gene3D" id="3.50.50.60">
    <property type="entry name" value="FAD/NAD(P)-binding domain"/>
    <property type="match status" value="2"/>
</dbReference>
<evidence type="ECO:0000313" key="8">
    <source>
        <dbReference type="Proteomes" id="UP000074294"/>
    </source>
</evidence>
<dbReference type="Proteomes" id="UP000074294">
    <property type="component" value="Unassembled WGS sequence"/>
</dbReference>
<proteinExistence type="predicted"/>
<dbReference type="PRINTS" id="PR00368">
    <property type="entry name" value="FADPNR"/>
</dbReference>
<dbReference type="InterPro" id="IPR023753">
    <property type="entry name" value="FAD/NAD-binding_dom"/>
</dbReference>
<sequence>MKNGRDGKMESWDLIIIGAGPAGLTAGLYGVRSGLKTLVIEEKIPGGAAADAPLIENYPGFPSVSGQELVAKMVEHCEKFKVPIKQFEKVVGMKLTGEKKLIQTEQGEYEASAVIIASGCNRRELNVPGESEFRGKGVSYCAVCDGAFFKGKSVLVVGGGNSAAISAIYLSNIASEVKLAHRRERLRAEEAYVRELLERKVEILWNTEVKEIRGDTRVRSVLLFNNKTGETKEVKIDGIFVQVGEVPNSQPAREAGVAVDAGGFIIVDSRQRTNIPGVYAAGDVTATPVKQVGVAVGQGIIAAMEAFGHIKKPYYYPG</sequence>
<evidence type="ECO:0000256" key="2">
    <source>
        <dbReference type="ARBA" id="ARBA00022827"/>
    </source>
</evidence>
<evidence type="ECO:0000259" key="6">
    <source>
        <dbReference type="Pfam" id="PF07992"/>
    </source>
</evidence>
<organism evidence="7 8">
    <name type="scientific">Hadarchaeum yellowstonense</name>
    <dbReference type="NCBI Taxonomy" id="1776334"/>
    <lineage>
        <taxon>Archaea</taxon>
        <taxon>Methanobacteriati</taxon>
        <taxon>Candidatus Hadarchaeota</taxon>
        <taxon>Candidatus Hadarchaeia</taxon>
        <taxon>Candidatus Hadarchaeales</taxon>
        <taxon>Candidatus Hadarchaeaceae</taxon>
        <taxon>Candidatus Hadarchaeum</taxon>
    </lineage>
</organism>
<dbReference type="GO" id="GO:0004791">
    <property type="term" value="F:thioredoxin-disulfide reductase (NADPH) activity"/>
    <property type="evidence" value="ECO:0007669"/>
    <property type="project" value="InterPro"/>
</dbReference>
<keyword evidence="3" id="KW-0560">Oxidoreductase</keyword>
<dbReference type="GO" id="GO:0005737">
    <property type="term" value="C:cytoplasm"/>
    <property type="evidence" value="ECO:0007669"/>
    <property type="project" value="InterPro"/>
</dbReference>
<dbReference type="Pfam" id="PF07992">
    <property type="entry name" value="Pyr_redox_2"/>
    <property type="match status" value="1"/>
</dbReference>
<dbReference type="InterPro" id="IPR008255">
    <property type="entry name" value="Pyr_nucl-diS_OxRdtase_2_AS"/>
</dbReference>
<dbReference type="GO" id="GO:0019430">
    <property type="term" value="P:removal of superoxide radicals"/>
    <property type="evidence" value="ECO:0007669"/>
    <property type="project" value="InterPro"/>
</dbReference>
<dbReference type="PANTHER" id="PTHR48105">
    <property type="entry name" value="THIOREDOXIN REDUCTASE 1-RELATED-RELATED"/>
    <property type="match status" value="1"/>
</dbReference>
<evidence type="ECO:0000256" key="1">
    <source>
        <dbReference type="ARBA" id="ARBA00022630"/>
    </source>
</evidence>
<dbReference type="AlphaFoldDB" id="A0A147JXJ2"/>
<dbReference type="InterPro" id="IPR005982">
    <property type="entry name" value="Thioredox_Rdtase"/>
</dbReference>
<evidence type="ECO:0000256" key="3">
    <source>
        <dbReference type="ARBA" id="ARBA00023002"/>
    </source>
</evidence>